<reference evidence="2" key="1">
    <citation type="journal article" date="2020" name="Nature">
        <title>Giant virus diversity and host interactions through global metagenomics.</title>
        <authorList>
            <person name="Schulz F."/>
            <person name="Roux S."/>
            <person name="Paez-Espino D."/>
            <person name="Jungbluth S."/>
            <person name="Walsh D.A."/>
            <person name="Denef V.J."/>
            <person name="McMahon K.D."/>
            <person name="Konstantinidis K.T."/>
            <person name="Eloe-Fadrosh E.A."/>
            <person name="Kyrpides N.C."/>
            <person name="Woyke T."/>
        </authorList>
    </citation>
    <scope>NUCLEOTIDE SEQUENCE</scope>
    <source>
        <strain evidence="2">GVMAG-M-3300023184-190</strain>
    </source>
</reference>
<dbReference type="AlphaFoldDB" id="A0A6C0I439"/>
<organism evidence="2">
    <name type="scientific">viral metagenome</name>
    <dbReference type="NCBI Taxonomy" id="1070528"/>
    <lineage>
        <taxon>unclassified sequences</taxon>
        <taxon>metagenomes</taxon>
        <taxon>organismal metagenomes</taxon>
    </lineage>
</organism>
<sequence length="106" mass="11771">MEIAGLTNLCPPAKFYLVISIISIIVIGLQNTNSANKYCLGSYSCEVSSVGLIFMVKLIYVFFWTWILNLICRSGATPVAWFLVLIPFILFFILLAILLGMSGPFL</sequence>
<accession>A0A6C0I439</accession>
<feature type="transmembrane region" description="Helical" evidence="1">
    <location>
        <begin position="50"/>
        <end position="72"/>
    </location>
</feature>
<evidence type="ECO:0000313" key="2">
    <source>
        <dbReference type="EMBL" id="QHT87664.1"/>
    </source>
</evidence>
<keyword evidence="1" id="KW-0812">Transmembrane</keyword>
<proteinExistence type="predicted"/>
<feature type="transmembrane region" description="Helical" evidence="1">
    <location>
        <begin position="12"/>
        <end position="30"/>
    </location>
</feature>
<protein>
    <submittedName>
        <fullName evidence="2">Uncharacterized protein</fullName>
    </submittedName>
</protein>
<feature type="transmembrane region" description="Helical" evidence="1">
    <location>
        <begin position="79"/>
        <end position="101"/>
    </location>
</feature>
<keyword evidence="1" id="KW-1133">Transmembrane helix</keyword>
<keyword evidence="1" id="KW-0472">Membrane</keyword>
<dbReference type="EMBL" id="MN740096">
    <property type="protein sequence ID" value="QHT87664.1"/>
    <property type="molecule type" value="Genomic_DNA"/>
</dbReference>
<evidence type="ECO:0000256" key="1">
    <source>
        <dbReference type="SAM" id="Phobius"/>
    </source>
</evidence>
<name>A0A6C0I439_9ZZZZ</name>